<proteinExistence type="predicted"/>
<dbReference type="AlphaFoldDB" id="A0A1Y1T7Q0"/>
<evidence type="ECO:0000313" key="2">
    <source>
        <dbReference type="EMBL" id="ORL47076.1"/>
    </source>
</evidence>
<protein>
    <submittedName>
        <fullName evidence="2">Erythromycin esterase</fullName>
    </submittedName>
</protein>
<dbReference type="OrthoDB" id="9810066at2"/>
<keyword evidence="3" id="KW-1185">Reference proteome</keyword>
<reference evidence="2 3" key="1">
    <citation type="submission" date="2013-04" db="EMBL/GenBank/DDBJ databases">
        <title>Zunongwangia sp. 22II14-10F7 Genome Sequencing.</title>
        <authorList>
            <person name="Lai Q."/>
            <person name="Shao Z."/>
        </authorList>
    </citation>
    <scope>NUCLEOTIDE SEQUENCE [LARGE SCALE GENOMIC DNA]</scope>
    <source>
        <strain evidence="2 3">22II14-10F7</strain>
    </source>
</reference>
<dbReference type="Gene3D" id="3.40.1660.10">
    <property type="entry name" value="EreA-like (biosynthetic domain)"/>
    <property type="match status" value="1"/>
</dbReference>
<dbReference type="InterPro" id="IPR052036">
    <property type="entry name" value="Hydrolase/PRTase-associated"/>
</dbReference>
<keyword evidence="1" id="KW-0812">Transmembrane</keyword>
<dbReference type="Gene3D" id="1.20.1440.30">
    <property type="entry name" value="Biosynthetic Protein domain"/>
    <property type="match status" value="1"/>
</dbReference>
<feature type="transmembrane region" description="Helical" evidence="1">
    <location>
        <begin position="12"/>
        <end position="30"/>
    </location>
</feature>
<dbReference type="PANTHER" id="PTHR31299">
    <property type="entry name" value="ESTERASE, PUTATIVE (AFU_ORTHOLOGUE AFUA_1G05850)-RELATED"/>
    <property type="match status" value="1"/>
</dbReference>
<name>A0A1Y1T7Q0_9FLAO</name>
<dbReference type="SUPFAM" id="SSF159501">
    <property type="entry name" value="EreA/ChaN-like"/>
    <property type="match status" value="1"/>
</dbReference>
<dbReference type="Pfam" id="PF05139">
    <property type="entry name" value="Erythro_esteras"/>
    <property type="match status" value="1"/>
</dbReference>
<keyword evidence="1" id="KW-1133">Transmembrane helix</keyword>
<dbReference type="Gene3D" id="2.60.120.260">
    <property type="entry name" value="Galactose-binding domain-like"/>
    <property type="match status" value="1"/>
</dbReference>
<dbReference type="CDD" id="cd14728">
    <property type="entry name" value="Ere-like"/>
    <property type="match status" value="1"/>
</dbReference>
<dbReference type="GO" id="GO:0046677">
    <property type="term" value="P:response to antibiotic"/>
    <property type="evidence" value="ECO:0007669"/>
    <property type="project" value="InterPro"/>
</dbReference>
<keyword evidence="1" id="KW-0472">Membrane</keyword>
<dbReference type="Proteomes" id="UP000192746">
    <property type="component" value="Unassembled WGS sequence"/>
</dbReference>
<evidence type="ECO:0000256" key="1">
    <source>
        <dbReference type="SAM" id="Phobius"/>
    </source>
</evidence>
<dbReference type="Gene3D" id="3.30.1870.10">
    <property type="entry name" value="EreA-like, domain 2"/>
    <property type="match status" value="1"/>
</dbReference>
<evidence type="ECO:0000313" key="3">
    <source>
        <dbReference type="Proteomes" id="UP000192746"/>
    </source>
</evidence>
<dbReference type="RefSeq" id="WP_084840307.1">
    <property type="nucleotide sequence ID" value="NZ_ARYN01000002.1"/>
</dbReference>
<accession>A0A1Y1T7Q0</accession>
<dbReference type="EMBL" id="ARYN01000002">
    <property type="protein sequence ID" value="ORL47076.1"/>
    <property type="molecule type" value="Genomic_DNA"/>
</dbReference>
<sequence>MCYQLQKLIIRLFLYFIFFFFSFQIPVFYAQNLNEECEALVNPEILDFEIDDLLDTSIKSKTGKGYLIQLDDSEVKNGEKSLLIYGELDYQSNQFADFSIHLPINIPKDSRIKYSAWVNIKDSIEGGENAGAMLRLLSDSYDRKGNPDIFKFSDELIKKTTGWQKVEITAKVSEDISGIRISALMQGKGKAWIDDLEIEVNGEKNSQLSIFKPKTKIAQIQQKLRPFFKDFQDKNGKIIVPKTLENQLDRSRVVGIGEATHGTQEIYETKIELIKYLIQHKEFKIVALESYLGNTLRLNSFIQSEGNNGEVVSEIANLEFWMYYTEVFKDFILWLKNYNLNTKNKVQIVGIDVQSSTQTLAILSEKYSETTKIKKLIENIENQSSAFTNNMDLLDSIDSEISKLSKTLIEDKLLLKNVKRNLYLNTFSGMAYHKKRDSLMAENVKSVLEQTDKIILWAHDQHLAKNSDAMGDYLNQVYDKDYANIGYLLDTGNFLVIKDKELSAKNTLQQSTCHDLSFYMKEANNIAWFLNKAATLDNYLLSNFYSLPLFKKSIGASGNQDQFVNMGLESQKLFDYYIFIRNSKLSTFLDGIEN</sequence>
<dbReference type="InterPro" id="IPR007815">
    <property type="entry name" value="Emycin_Estase"/>
</dbReference>
<organism evidence="2 3">
    <name type="scientific">Zunongwangia atlantica 22II14-10F7</name>
    <dbReference type="NCBI Taxonomy" id="1185767"/>
    <lineage>
        <taxon>Bacteria</taxon>
        <taxon>Pseudomonadati</taxon>
        <taxon>Bacteroidota</taxon>
        <taxon>Flavobacteriia</taxon>
        <taxon>Flavobacteriales</taxon>
        <taxon>Flavobacteriaceae</taxon>
        <taxon>Zunongwangia</taxon>
    </lineage>
</organism>
<gene>
    <name evidence="2" type="ORF">IIF7_03631</name>
</gene>
<comment type="caution">
    <text evidence="2">The sequence shown here is derived from an EMBL/GenBank/DDBJ whole genome shotgun (WGS) entry which is preliminary data.</text>
</comment>
<dbReference type="PANTHER" id="PTHR31299:SF0">
    <property type="entry name" value="ESTERASE, PUTATIVE (AFU_ORTHOLOGUE AFUA_1G05850)-RELATED"/>
    <property type="match status" value="1"/>
</dbReference>